<name>A0A5B9P9P0_9BACT</name>
<evidence type="ECO:0000313" key="2">
    <source>
        <dbReference type="Proteomes" id="UP000322214"/>
    </source>
</evidence>
<reference evidence="1 2" key="1">
    <citation type="submission" date="2019-08" db="EMBL/GenBank/DDBJ databases">
        <title>Deep-cultivation of Planctomycetes and their phenomic and genomic characterization uncovers novel biology.</title>
        <authorList>
            <person name="Wiegand S."/>
            <person name="Jogler M."/>
            <person name="Boedeker C."/>
            <person name="Pinto D."/>
            <person name="Vollmers J."/>
            <person name="Rivas-Marin E."/>
            <person name="Kohn T."/>
            <person name="Peeters S.H."/>
            <person name="Heuer A."/>
            <person name="Rast P."/>
            <person name="Oberbeckmann S."/>
            <person name="Bunk B."/>
            <person name="Jeske O."/>
            <person name="Meyerdierks A."/>
            <person name="Storesund J.E."/>
            <person name="Kallscheuer N."/>
            <person name="Luecker S."/>
            <person name="Lage O.M."/>
            <person name="Pohl T."/>
            <person name="Merkel B.J."/>
            <person name="Hornburger P."/>
            <person name="Mueller R.-W."/>
            <person name="Bruemmer F."/>
            <person name="Labrenz M."/>
            <person name="Spormann A.M."/>
            <person name="Op den Camp H."/>
            <person name="Overmann J."/>
            <person name="Amann R."/>
            <person name="Jetten M.S.M."/>
            <person name="Mascher T."/>
            <person name="Medema M.H."/>
            <person name="Devos D.P."/>
            <person name="Kaster A.-K."/>
            <person name="Ovreas L."/>
            <person name="Rohde M."/>
            <person name="Galperin M.Y."/>
            <person name="Jogler C."/>
        </authorList>
    </citation>
    <scope>NUCLEOTIDE SEQUENCE [LARGE SCALE GENOMIC DNA]</scope>
    <source>
        <strain evidence="1 2">FC18</strain>
    </source>
</reference>
<evidence type="ECO:0000313" key="1">
    <source>
        <dbReference type="EMBL" id="QEG21630.1"/>
    </source>
</evidence>
<dbReference type="RefSeq" id="WP_148618693.1">
    <property type="nucleotide sequence ID" value="NZ_CP042912.1"/>
</dbReference>
<dbReference type="STRING" id="980251.GCA_001642875_00461"/>
<keyword evidence="2" id="KW-1185">Reference proteome</keyword>
<protein>
    <submittedName>
        <fullName evidence="1">Uncharacterized protein</fullName>
    </submittedName>
</protein>
<sequence length="166" mass="18112">MLTTLVSVFLAGYMLKPVSKPTFAPIEIYETSLAEFAAGDLVPCEKEEAEFVLSISCLKTSAERHMWREYFCIYDGSNTDPSSNSTMHGAHSITCGDLGSVLLGVELVRLGPSALEIDFSCHIIENGTELDFSSSIHPQLNAKGIVTLEEDSSIAWDFNAVDANDR</sequence>
<dbReference type="AlphaFoldDB" id="A0A5B9P9P0"/>
<proteinExistence type="predicted"/>
<gene>
    <name evidence="1" type="ORF">MFFC18_14880</name>
</gene>
<dbReference type="KEGG" id="mff:MFFC18_14880"/>
<dbReference type="Proteomes" id="UP000322214">
    <property type="component" value="Chromosome"/>
</dbReference>
<organism evidence="1 2">
    <name type="scientific">Mariniblastus fucicola</name>
    <dbReference type="NCBI Taxonomy" id="980251"/>
    <lineage>
        <taxon>Bacteria</taxon>
        <taxon>Pseudomonadati</taxon>
        <taxon>Planctomycetota</taxon>
        <taxon>Planctomycetia</taxon>
        <taxon>Pirellulales</taxon>
        <taxon>Pirellulaceae</taxon>
        <taxon>Mariniblastus</taxon>
    </lineage>
</organism>
<dbReference type="EMBL" id="CP042912">
    <property type="protein sequence ID" value="QEG21630.1"/>
    <property type="molecule type" value="Genomic_DNA"/>
</dbReference>
<accession>A0A5B9P9P0</accession>